<evidence type="ECO:0000256" key="3">
    <source>
        <dbReference type="ARBA" id="ARBA00022475"/>
    </source>
</evidence>
<dbReference type="Gene3D" id="1.20.1740.10">
    <property type="entry name" value="Amino acid/polyamine transporter I"/>
    <property type="match status" value="1"/>
</dbReference>
<keyword evidence="2" id="KW-0813">Transport</keyword>
<keyword evidence="6 8" id="KW-0472">Membrane</keyword>
<dbReference type="GO" id="GO:0015203">
    <property type="term" value="F:polyamine transmembrane transporter activity"/>
    <property type="evidence" value="ECO:0007669"/>
    <property type="project" value="UniProtKB-ARBA"/>
</dbReference>
<dbReference type="GO" id="GO:0005886">
    <property type="term" value="C:plasma membrane"/>
    <property type="evidence" value="ECO:0007669"/>
    <property type="project" value="UniProtKB-SubCell"/>
</dbReference>
<evidence type="ECO:0000256" key="2">
    <source>
        <dbReference type="ARBA" id="ARBA00022448"/>
    </source>
</evidence>
<sequence length="495" mass="53650">MCVDSVGTAAAAAAAAEAAAAATSSDATTAKQSANATHTRRVGLLSLTAIAYFNVSGGPFGSEDIFSTGGPLLGIIGIFAALILWSLPMSFMTAELSSTFPSNGGYSIWVKVALGNFWAFQQMYWSWVAAAVDASVFPVLIYDTVAHLTPTTLGALHWAAAWPIKAAISALLTVPMLFPMEITGFGMMLMTIFILLPFAVIVFWGLFKADLSVLGQTRPIGEIEWLEWAVVCFWRMTGMNAVSTVAGEIKNPQKTVIRACLWCMVIVTLQHITVLGVAAGLEGDNWKNWSDGSLAIITRDAFGPVMGVWVVITAVVASAGQYMADILEASYLLFGMSRYGLTPSWFGKVNSRFKTPWNGIFFQLLIVSCLVAADFTAILAINSFVSCLAALLQFVSFLVLRWSRPELDRPFKVPIASFWLIALLTLPALAYGCVVAVVTLMHGWLPLILNSIIFSIGLLSGYFALWHANRTGRLHDWEVEVDCDNDDVRARVPSE</sequence>
<feature type="transmembrane region" description="Helical" evidence="8">
    <location>
        <begin position="124"/>
        <end position="143"/>
    </location>
</feature>
<comment type="similarity">
    <text evidence="7">Belongs to the amino acid-polyamine-organocation (APC) superfamily. Polyamine:cation symporter (PHS) (TC 2.A.3.12) family.</text>
</comment>
<feature type="transmembrane region" description="Helical" evidence="8">
    <location>
        <begin position="444"/>
        <end position="465"/>
    </location>
</feature>
<dbReference type="Proteomes" id="UP000570595">
    <property type="component" value="Unassembled WGS sequence"/>
</dbReference>
<dbReference type="AlphaFoldDB" id="A0A7J6MTN0"/>
<evidence type="ECO:0000256" key="4">
    <source>
        <dbReference type="ARBA" id="ARBA00022692"/>
    </source>
</evidence>
<evidence type="ECO:0000256" key="7">
    <source>
        <dbReference type="ARBA" id="ARBA00024041"/>
    </source>
</evidence>
<comment type="caution">
    <text evidence="10">The sequence shown here is derived from an EMBL/GenBank/DDBJ whole genome shotgun (WGS) entry which is preliminary data.</text>
</comment>
<evidence type="ECO:0000256" key="5">
    <source>
        <dbReference type="ARBA" id="ARBA00022989"/>
    </source>
</evidence>
<feature type="transmembrane region" description="Helical" evidence="8">
    <location>
        <begin position="379"/>
        <end position="403"/>
    </location>
</feature>
<evidence type="ECO:0000313" key="9">
    <source>
        <dbReference type="EMBL" id="KAF4669424.1"/>
    </source>
</evidence>
<dbReference type="InterPro" id="IPR044566">
    <property type="entry name" value="RMV1-like"/>
</dbReference>
<dbReference type="EMBL" id="JABANN010000023">
    <property type="protein sequence ID" value="KAF4674884.1"/>
    <property type="molecule type" value="Genomic_DNA"/>
</dbReference>
<dbReference type="PIRSF" id="PIRSF006060">
    <property type="entry name" value="AA_transporter"/>
    <property type="match status" value="1"/>
</dbReference>
<name>A0A7J6MTN0_PEROL</name>
<accession>A0A7J6MTN0</accession>
<comment type="subcellular location">
    <subcellularLocation>
        <location evidence="1">Cell membrane</location>
        <topology evidence="1">Multi-pass membrane protein</topology>
    </subcellularLocation>
</comment>
<keyword evidence="4 8" id="KW-0812">Transmembrane</keyword>
<keyword evidence="3" id="KW-1003">Cell membrane</keyword>
<feature type="transmembrane region" description="Helical" evidence="8">
    <location>
        <begin position="415"/>
        <end position="438"/>
    </location>
</feature>
<dbReference type="OrthoDB" id="5982228at2759"/>
<dbReference type="PANTHER" id="PTHR45826">
    <property type="entry name" value="POLYAMINE TRANSPORTER PUT1"/>
    <property type="match status" value="1"/>
</dbReference>
<evidence type="ECO:0000256" key="8">
    <source>
        <dbReference type="SAM" id="Phobius"/>
    </source>
</evidence>
<dbReference type="Pfam" id="PF13520">
    <property type="entry name" value="AA_permease_2"/>
    <property type="match status" value="1"/>
</dbReference>
<gene>
    <name evidence="10" type="ORF">FOL46_003625</name>
    <name evidence="9" type="ORF">FOZ61_004187</name>
</gene>
<organism evidence="10 12">
    <name type="scientific">Perkinsus olseni</name>
    <name type="common">Perkinsus atlanticus</name>
    <dbReference type="NCBI Taxonomy" id="32597"/>
    <lineage>
        <taxon>Eukaryota</taxon>
        <taxon>Sar</taxon>
        <taxon>Alveolata</taxon>
        <taxon>Perkinsozoa</taxon>
        <taxon>Perkinsea</taxon>
        <taxon>Perkinsida</taxon>
        <taxon>Perkinsidae</taxon>
        <taxon>Perkinsus</taxon>
    </lineage>
</organism>
<evidence type="ECO:0000313" key="12">
    <source>
        <dbReference type="Proteomes" id="UP000572268"/>
    </source>
</evidence>
<protein>
    <recommendedName>
        <fullName evidence="13">Amino acid transporter</fullName>
    </recommendedName>
</protein>
<evidence type="ECO:0000313" key="11">
    <source>
        <dbReference type="Proteomes" id="UP000570595"/>
    </source>
</evidence>
<feature type="transmembrane region" description="Helical" evidence="8">
    <location>
        <begin position="301"/>
        <end position="334"/>
    </location>
</feature>
<feature type="transmembrane region" description="Helical" evidence="8">
    <location>
        <begin position="184"/>
        <end position="207"/>
    </location>
</feature>
<evidence type="ECO:0008006" key="13">
    <source>
        <dbReference type="Google" id="ProtNLM"/>
    </source>
</evidence>
<keyword evidence="5 8" id="KW-1133">Transmembrane helix</keyword>
<reference evidence="11 12" key="1">
    <citation type="submission" date="2020-04" db="EMBL/GenBank/DDBJ databases">
        <title>Perkinsus olseni comparative genomics.</title>
        <authorList>
            <person name="Bogema D.R."/>
        </authorList>
    </citation>
    <scope>NUCLEOTIDE SEQUENCE [LARGE SCALE GENOMIC DNA]</scope>
    <source>
        <strain evidence="9">ATCC PRA-179</strain>
        <strain evidence="10">ATCC PRA-31</strain>
    </source>
</reference>
<dbReference type="PANTHER" id="PTHR45826:SF2">
    <property type="entry name" value="AMINO ACID TRANSPORTER"/>
    <property type="match status" value="1"/>
</dbReference>
<dbReference type="InterPro" id="IPR002293">
    <property type="entry name" value="AA/rel_permease1"/>
</dbReference>
<evidence type="ECO:0000256" key="6">
    <source>
        <dbReference type="ARBA" id="ARBA00023136"/>
    </source>
</evidence>
<proteinExistence type="inferred from homology"/>
<evidence type="ECO:0000313" key="10">
    <source>
        <dbReference type="EMBL" id="KAF4674884.1"/>
    </source>
</evidence>
<evidence type="ECO:0000256" key="1">
    <source>
        <dbReference type="ARBA" id="ARBA00004651"/>
    </source>
</evidence>
<dbReference type="EMBL" id="JABAHT010000024">
    <property type="protein sequence ID" value="KAF4669424.1"/>
    <property type="molecule type" value="Genomic_DNA"/>
</dbReference>
<feature type="transmembrane region" description="Helical" evidence="8">
    <location>
        <begin position="259"/>
        <end position="281"/>
    </location>
</feature>
<feature type="transmembrane region" description="Helical" evidence="8">
    <location>
        <begin position="42"/>
        <end position="60"/>
    </location>
</feature>
<dbReference type="Proteomes" id="UP000572268">
    <property type="component" value="Unassembled WGS sequence"/>
</dbReference>
<feature type="transmembrane region" description="Helical" evidence="8">
    <location>
        <begin position="72"/>
        <end position="91"/>
    </location>
</feature>